<evidence type="ECO:0000256" key="9">
    <source>
        <dbReference type="ARBA" id="ARBA00022840"/>
    </source>
</evidence>
<dbReference type="Gene3D" id="3.90.870.10">
    <property type="entry name" value="DHBP synthase"/>
    <property type="match status" value="1"/>
</dbReference>
<dbReference type="Pfam" id="PF01300">
    <property type="entry name" value="Sua5_yciO_yrdC"/>
    <property type="match status" value="1"/>
</dbReference>
<dbReference type="GO" id="GO:0005524">
    <property type="term" value="F:ATP binding"/>
    <property type="evidence" value="ECO:0007669"/>
    <property type="project" value="UniProtKB-KW"/>
</dbReference>
<comment type="caution">
    <text evidence="13">The sequence shown here is derived from an EMBL/GenBank/DDBJ whole genome shotgun (WGS) entry which is preliminary data.</text>
</comment>
<dbReference type="GO" id="GO:0002949">
    <property type="term" value="P:tRNA threonylcarbamoyladenosine modification"/>
    <property type="evidence" value="ECO:0007669"/>
    <property type="project" value="InterPro"/>
</dbReference>
<keyword evidence="9" id="KW-0067">ATP-binding</keyword>
<feature type="domain" description="YrdC-like" evidence="12">
    <location>
        <begin position="8"/>
        <end position="197"/>
    </location>
</feature>
<keyword evidence="7" id="KW-0548">Nucleotidyltransferase</keyword>
<dbReference type="InterPro" id="IPR003442">
    <property type="entry name" value="T6A_TsaE"/>
</dbReference>
<accession>A0A1F7ILP0</accession>
<dbReference type="PROSITE" id="PS51163">
    <property type="entry name" value="YRDC"/>
    <property type="match status" value="1"/>
</dbReference>
<evidence type="ECO:0000313" key="13">
    <source>
        <dbReference type="EMBL" id="OGK44296.1"/>
    </source>
</evidence>
<dbReference type="InterPro" id="IPR050156">
    <property type="entry name" value="TC-AMP_synthase_SUA5"/>
</dbReference>
<dbReference type="GO" id="GO:0000049">
    <property type="term" value="F:tRNA binding"/>
    <property type="evidence" value="ECO:0007669"/>
    <property type="project" value="TreeGrafter"/>
</dbReference>
<keyword evidence="8" id="KW-0547">Nucleotide-binding</keyword>
<comment type="subcellular location">
    <subcellularLocation>
        <location evidence="1">Cytoplasm</location>
    </subcellularLocation>
</comment>
<dbReference type="Pfam" id="PF02367">
    <property type="entry name" value="TsaE"/>
    <property type="match status" value="1"/>
</dbReference>
<evidence type="ECO:0000256" key="10">
    <source>
        <dbReference type="ARBA" id="ARBA00029774"/>
    </source>
</evidence>
<dbReference type="PANTHER" id="PTHR17490:SF16">
    <property type="entry name" value="THREONYLCARBAMOYL-AMP SYNTHASE"/>
    <property type="match status" value="1"/>
</dbReference>
<dbReference type="NCBIfam" id="TIGR00057">
    <property type="entry name" value="L-threonylcarbamoyladenylate synthase"/>
    <property type="match status" value="1"/>
</dbReference>
<dbReference type="GO" id="GO:0005737">
    <property type="term" value="C:cytoplasm"/>
    <property type="evidence" value="ECO:0007669"/>
    <property type="project" value="UniProtKB-SubCell"/>
</dbReference>
<evidence type="ECO:0000256" key="1">
    <source>
        <dbReference type="ARBA" id="ARBA00004496"/>
    </source>
</evidence>
<evidence type="ECO:0000256" key="4">
    <source>
        <dbReference type="ARBA" id="ARBA00022490"/>
    </source>
</evidence>
<protein>
    <recommendedName>
        <fullName evidence="10">L-threonylcarbamoyladenylate synthase</fullName>
        <ecNumber evidence="3">2.7.7.87</ecNumber>
    </recommendedName>
    <alternativeName>
        <fullName evidence="10">L-threonylcarbamoyladenylate synthase</fullName>
    </alternativeName>
</protein>
<dbReference type="GO" id="GO:0061710">
    <property type="term" value="F:L-threonylcarbamoyladenylate synthase"/>
    <property type="evidence" value="ECO:0007669"/>
    <property type="project" value="UniProtKB-EC"/>
</dbReference>
<keyword evidence="4" id="KW-0963">Cytoplasm</keyword>
<evidence type="ECO:0000256" key="11">
    <source>
        <dbReference type="ARBA" id="ARBA00048366"/>
    </source>
</evidence>
<gene>
    <name evidence="13" type="ORF">A3B40_01510</name>
</gene>
<dbReference type="SUPFAM" id="SSF52540">
    <property type="entry name" value="P-loop containing nucleoside triphosphate hydrolases"/>
    <property type="match status" value="1"/>
</dbReference>
<evidence type="ECO:0000256" key="8">
    <source>
        <dbReference type="ARBA" id="ARBA00022741"/>
    </source>
</evidence>
<evidence type="ECO:0000256" key="3">
    <source>
        <dbReference type="ARBA" id="ARBA00012584"/>
    </source>
</evidence>
<evidence type="ECO:0000259" key="12">
    <source>
        <dbReference type="PROSITE" id="PS51163"/>
    </source>
</evidence>
<dbReference type="GO" id="GO:0006450">
    <property type="term" value="P:regulation of translational fidelity"/>
    <property type="evidence" value="ECO:0007669"/>
    <property type="project" value="TreeGrafter"/>
</dbReference>
<evidence type="ECO:0000256" key="7">
    <source>
        <dbReference type="ARBA" id="ARBA00022695"/>
    </source>
</evidence>
<dbReference type="InterPro" id="IPR006070">
    <property type="entry name" value="Sua5-like_dom"/>
</dbReference>
<dbReference type="EC" id="2.7.7.87" evidence="3"/>
<organism evidence="13 14">
    <name type="scientific">Candidatus Roizmanbacteria bacterium RIFCSPLOWO2_01_FULL_37_16</name>
    <dbReference type="NCBI Taxonomy" id="1802058"/>
    <lineage>
        <taxon>Bacteria</taxon>
        <taxon>Candidatus Roizmaniibacteriota</taxon>
    </lineage>
</organism>
<comment type="catalytic activity">
    <reaction evidence="11">
        <text>L-threonine + hydrogencarbonate + ATP = L-threonylcarbamoyladenylate + diphosphate + H2O</text>
        <dbReference type="Rhea" id="RHEA:36407"/>
        <dbReference type="ChEBI" id="CHEBI:15377"/>
        <dbReference type="ChEBI" id="CHEBI:17544"/>
        <dbReference type="ChEBI" id="CHEBI:30616"/>
        <dbReference type="ChEBI" id="CHEBI:33019"/>
        <dbReference type="ChEBI" id="CHEBI:57926"/>
        <dbReference type="ChEBI" id="CHEBI:73682"/>
        <dbReference type="EC" id="2.7.7.87"/>
    </reaction>
</comment>
<reference evidence="13 14" key="1">
    <citation type="journal article" date="2016" name="Nat. Commun.">
        <title>Thousands of microbial genomes shed light on interconnected biogeochemical processes in an aquifer system.</title>
        <authorList>
            <person name="Anantharaman K."/>
            <person name="Brown C.T."/>
            <person name="Hug L.A."/>
            <person name="Sharon I."/>
            <person name="Castelle C.J."/>
            <person name="Probst A.J."/>
            <person name="Thomas B.C."/>
            <person name="Singh A."/>
            <person name="Wilkins M.J."/>
            <person name="Karaoz U."/>
            <person name="Brodie E.L."/>
            <person name="Williams K.H."/>
            <person name="Hubbard S.S."/>
            <person name="Banfield J.F."/>
        </authorList>
    </citation>
    <scope>NUCLEOTIDE SEQUENCE [LARGE SCALE GENOMIC DNA]</scope>
</reference>
<evidence type="ECO:0000256" key="5">
    <source>
        <dbReference type="ARBA" id="ARBA00022679"/>
    </source>
</evidence>
<evidence type="ECO:0000313" key="14">
    <source>
        <dbReference type="Proteomes" id="UP000178040"/>
    </source>
</evidence>
<dbReference type="Gene3D" id="3.40.50.300">
    <property type="entry name" value="P-loop containing nucleotide triphosphate hydrolases"/>
    <property type="match status" value="1"/>
</dbReference>
<dbReference type="InterPro" id="IPR027417">
    <property type="entry name" value="P-loop_NTPase"/>
</dbReference>
<dbReference type="Proteomes" id="UP000178040">
    <property type="component" value="Unassembled WGS sequence"/>
</dbReference>
<keyword evidence="5" id="KW-0808">Transferase</keyword>
<proteinExistence type="inferred from homology"/>
<keyword evidence="6" id="KW-0819">tRNA processing</keyword>
<evidence type="ECO:0000256" key="6">
    <source>
        <dbReference type="ARBA" id="ARBA00022694"/>
    </source>
</evidence>
<evidence type="ECO:0000256" key="2">
    <source>
        <dbReference type="ARBA" id="ARBA00007663"/>
    </source>
</evidence>
<sequence>MKIIPLEKAKFEKIVPVLKSGGLVVTPSDTVYGLLVDATNEKAVKKLLLFKNRPPGKPISVFVAGFSMLKSQVKINKEEKRIINELLPGPFTVILASRHLVSPLLESEKGTLGVRIPDYFFISQLVKKFGRPITATSANLSGRSPHYSTRSLLAELPKKKKDLIDLIIDAGQLPRNKPSTVIDLTSEQIRILRQGDIVFKDTKKYISNSASQTKKIAKYILKQILPVKAKKPIVFIIKGELGVGKTTFIKGIGEYLGINNIVSPTYVIYYEYVLINQLINTLIHVDLYNIQDAEEFKYLDLEKYLKPKNLLCIEWGEKAGEIIELLKRKGKMVYVQMKYVDEKEREIQINF</sequence>
<dbReference type="EMBL" id="MGAI01000031">
    <property type="protein sequence ID" value="OGK44296.1"/>
    <property type="molecule type" value="Genomic_DNA"/>
</dbReference>
<dbReference type="SUPFAM" id="SSF55821">
    <property type="entry name" value="YrdC/RibB"/>
    <property type="match status" value="1"/>
</dbReference>
<name>A0A1F7ILP0_9BACT</name>
<dbReference type="InterPro" id="IPR017945">
    <property type="entry name" value="DHBP_synth_RibB-like_a/b_dom"/>
</dbReference>
<dbReference type="AlphaFoldDB" id="A0A1F7ILP0"/>
<dbReference type="PANTHER" id="PTHR17490">
    <property type="entry name" value="SUA5"/>
    <property type="match status" value="1"/>
</dbReference>
<dbReference type="NCBIfam" id="TIGR00150">
    <property type="entry name" value="T6A_YjeE"/>
    <property type="match status" value="1"/>
</dbReference>
<comment type="similarity">
    <text evidence="2">Belongs to the SUA5 family.</text>
</comment>
<dbReference type="GO" id="GO:0003725">
    <property type="term" value="F:double-stranded RNA binding"/>
    <property type="evidence" value="ECO:0007669"/>
    <property type="project" value="InterPro"/>
</dbReference>